<evidence type="ECO:0000313" key="1">
    <source>
        <dbReference type="EMBL" id="SFG95764.1"/>
    </source>
</evidence>
<evidence type="ECO:0008006" key="3">
    <source>
        <dbReference type="Google" id="ProtNLM"/>
    </source>
</evidence>
<gene>
    <name evidence="1" type="ORF">SAMN04487988_111121</name>
</gene>
<dbReference type="RefSeq" id="WP_092793058.1">
    <property type="nucleotide sequence ID" value="NZ_FOPC01000011.1"/>
</dbReference>
<dbReference type="PROSITE" id="PS51257">
    <property type="entry name" value="PROKAR_LIPOPROTEIN"/>
    <property type="match status" value="1"/>
</dbReference>
<name>A0A1I2W2Z9_9BACT</name>
<reference evidence="2" key="1">
    <citation type="submission" date="2016-10" db="EMBL/GenBank/DDBJ databases">
        <authorList>
            <person name="Varghese N."/>
            <person name="Submissions S."/>
        </authorList>
    </citation>
    <scope>NUCLEOTIDE SEQUENCE [LARGE SCALE GENOMIC DNA]</scope>
    <source>
        <strain evidence="2">DSM 19315</strain>
    </source>
</reference>
<dbReference type="Proteomes" id="UP000199642">
    <property type="component" value="Unassembled WGS sequence"/>
</dbReference>
<proteinExistence type="predicted"/>
<dbReference type="OrthoDB" id="827931at2"/>
<dbReference type="AlphaFoldDB" id="A0A1I2W2Z9"/>
<accession>A0A1I2W2Z9</accession>
<dbReference type="EMBL" id="FOPC01000011">
    <property type="protein sequence ID" value="SFG95764.1"/>
    <property type="molecule type" value="Genomic_DNA"/>
</dbReference>
<sequence>MILLKKYKFHFIVFFLISCGVKRKDSSDLRLTSSFDLVKIDSVKVPILGNPTVHDISPSQEIILFVDYKESSEIIHIVDFEGNEISSFSKIGDIPDSYGSLRTTLLIQEDSTFLAFGTNGFISYNFSGQTVSKQELKNFQPPNSFIIGMGNGLKKFKDKFLFANLGEGIESIPDIKPFAWLDPTSGEKVSFSKIPTSTLFHNGKNFFKNAWNPVFDIHQEYIYVVFGIEPTLFILSAVNPDKILNSFPLSLPDYHYFKGSDRNRSDPRLFGQVQTSGKITNIEFYKGYFLISYFPGYDLADTEERFENKSTTESIEFRKRMENKYPNRLAVFDSLGNFVKDFTPEKNGLLGGSMIVRDNQLWMVEKPNDQIEQDYFRLFRVDFQVEK</sequence>
<organism evidence="1 2">
    <name type="scientific">Algoriphagus hitonicola</name>
    <dbReference type="NCBI Taxonomy" id="435880"/>
    <lineage>
        <taxon>Bacteria</taxon>
        <taxon>Pseudomonadati</taxon>
        <taxon>Bacteroidota</taxon>
        <taxon>Cytophagia</taxon>
        <taxon>Cytophagales</taxon>
        <taxon>Cyclobacteriaceae</taxon>
        <taxon>Algoriphagus</taxon>
    </lineage>
</organism>
<evidence type="ECO:0000313" key="2">
    <source>
        <dbReference type="Proteomes" id="UP000199642"/>
    </source>
</evidence>
<protein>
    <recommendedName>
        <fullName evidence="3">6-bladed beta-propeller protein</fullName>
    </recommendedName>
</protein>
<keyword evidence="2" id="KW-1185">Reference proteome</keyword>
<dbReference type="STRING" id="435880.SAMN04487988_111121"/>